<accession>A0A940PBH3</accession>
<dbReference type="RefSeq" id="WP_209525307.1">
    <property type="nucleotide sequence ID" value="NZ_JAEEGA010000002.1"/>
</dbReference>
<reference evidence="1" key="1">
    <citation type="submission" date="2020-12" db="EMBL/GenBank/DDBJ databases">
        <title>Vagococcus allomyrinae sp. nov. and Enterococcus lavae sp. nov., isolated from the larvae of Allomyrina dichotoma.</title>
        <authorList>
            <person name="Lee S.D."/>
        </authorList>
    </citation>
    <scope>NUCLEOTIDE SEQUENCE</scope>
    <source>
        <strain evidence="1">BWB3-3</strain>
    </source>
</reference>
<dbReference type="EMBL" id="JAEEGA010000002">
    <property type="protein sequence ID" value="MBP1040401.1"/>
    <property type="molecule type" value="Genomic_DNA"/>
</dbReference>
<name>A0A940PBH3_9ENTE</name>
<dbReference type="Proteomes" id="UP000674938">
    <property type="component" value="Unassembled WGS sequence"/>
</dbReference>
<comment type="caution">
    <text evidence="1">The sequence shown here is derived from an EMBL/GenBank/DDBJ whole genome shotgun (WGS) entry which is preliminary data.</text>
</comment>
<organism evidence="1 2">
    <name type="scientific">Vagococcus allomyrinae</name>
    <dbReference type="NCBI Taxonomy" id="2794353"/>
    <lineage>
        <taxon>Bacteria</taxon>
        <taxon>Bacillati</taxon>
        <taxon>Bacillota</taxon>
        <taxon>Bacilli</taxon>
        <taxon>Lactobacillales</taxon>
        <taxon>Enterococcaceae</taxon>
        <taxon>Vagococcus</taxon>
    </lineage>
</organism>
<gene>
    <name evidence="1" type="ORF">I6N95_05170</name>
</gene>
<dbReference type="AlphaFoldDB" id="A0A940PBH3"/>
<evidence type="ECO:0000313" key="1">
    <source>
        <dbReference type="EMBL" id="MBP1040401.1"/>
    </source>
</evidence>
<keyword evidence="2" id="KW-1185">Reference proteome</keyword>
<sequence length="116" mass="13464">MKMNILKISTNRFDDMVDTYITRNFIEDGIKHFTIYHVETVDNNILTGERLQSKTVMHEQNVKVNALLLAGAERKGYRSSTPEDIYTFNMCKGIVDDAGLKMYGEGRFRDIPRNKR</sequence>
<protein>
    <submittedName>
        <fullName evidence="1">Uncharacterized protein</fullName>
    </submittedName>
</protein>
<evidence type="ECO:0000313" key="2">
    <source>
        <dbReference type="Proteomes" id="UP000674938"/>
    </source>
</evidence>
<proteinExistence type="predicted"/>